<keyword evidence="4" id="KW-0472">Membrane</keyword>
<keyword evidence="3" id="KW-0732">Signal</keyword>
<comment type="similarity">
    <text evidence="2">Belongs to the SusD family.</text>
</comment>
<evidence type="ECO:0000256" key="2">
    <source>
        <dbReference type="ARBA" id="ARBA00006275"/>
    </source>
</evidence>
<feature type="domain" description="SusD-like N-terminal" evidence="7">
    <location>
        <begin position="21"/>
        <end position="201"/>
    </location>
</feature>
<evidence type="ECO:0000256" key="3">
    <source>
        <dbReference type="ARBA" id="ARBA00022729"/>
    </source>
</evidence>
<comment type="subcellular location">
    <subcellularLocation>
        <location evidence="1">Cell outer membrane</location>
    </subcellularLocation>
</comment>
<gene>
    <name evidence="8" type="ORF">SAMN04488122_3447</name>
</gene>
<dbReference type="Proteomes" id="UP000199310">
    <property type="component" value="Unassembled WGS sequence"/>
</dbReference>
<accession>A0A1I0RWV4</accession>
<evidence type="ECO:0000256" key="1">
    <source>
        <dbReference type="ARBA" id="ARBA00004442"/>
    </source>
</evidence>
<dbReference type="Pfam" id="PF14322">
    <property type="entry name" value="SusD-like_3"/>
    <property type="match status" value="1"/>
</dbReference>
<organism evidence="8 9">
    <name type="scientific">Chitinophaga arvensicola</name>
    <dbReference type="NCBI Taxonomy" id="29529"/>
    <lineage>
        <taxon>Bacteria</taxon>
        <taxon>Pseudomonadati</taxon>
        <taxon>Bacteroidota</taxon>
        <taxon>Chitinophagia</taxon>
        <taxon>Chitinophagales</taxon>
        <taxon>Chitinophagaceae</taxon>
        <taxon>Chitinophaga</taxon>
    </lineage>
</organism>
<dbReference type="InterPro" id="IPR033985">
    <property type="entry name" value="SusD-like_N"/>
</dbReference>
<evidence type="ECO:0000313" key="8">
    <source>
        <dbReference type="EMBL" id="SEW45307.1"/>
    </source>
</evidence>
<dbReference type="Pfam" id="PF07980">
    <property type="entry name" value="SusD_RagB"/>
    <property type="match status" value="1"/>
</dbReference>
<name>A0A1I0RWV4_9BACT</name>
<evidence type="ECO:0000259" key="6">
    <source>
        <dbReference type="Pfam" id="PF07980"/>
    </source>
</evidence>
<dbReference type="InterPro" id="IPR012944">
    <property type="entry name" value="SusD_RagB_dom"/>
</dbReference>
<sequence>MKKTFIILTTLLALTFSSCKKYLDLAPDNLMTIDDIFKSKQSTDNFLANVYFSLPNELEQRFTGNENSGPWTGASDESKYNWSFNYTNVMNMDVWTRTDNEVSTYWTNYYKAIRNASYLIQNIDKANSAEVNDALKKQYKAEARALRAMFYFFLVRTYGPVVLLGENPIDVNTPADQLKLSRSPFDNCIDFITTQLDQAAADLGSDIPGGKEYGRITSGVCKAYKIQALMLAASPLWNGNADYANFKNSDGTLLASTSYDPGKWKKAADAAKEFLDTYVPKYYDLYREQDDDPFTAAYLSCRNVMTNEWNKEWIYGRPNSNSYMRYDRTPFHAGLSADEHGAGAHGATQAMVDAYFTKNGLPITDPAAGYTAGGFSSFQAPFDVTARSTYNPWTNREPRFYVGITYNNSYWLYQTGGVTIISNMEKSGNSGRDQSTSDVSPTGYVVRKDVAGNDNSRGVVYLRLAQIFLDYAEALNESSPGAADILKYLNLVRSRAGIPGYDGVSIPVPSGQAAVRQAIRAERRVELAFESVRYFDVRRWKIAKTMGNGPVYGMNLNGNGPDFYKSTVIETRTFTDRDYLFPIPYQQILINPALVQNPGW</sequence>
<dbReference type="RefSeq" id="WP_089896681.1">
    <property type="nucleotide sequence ID" value="NZ_FOJG01000001.1"/>
</dbReference>
<evidence type="ECO:0000313" key="9">
    <source>
        <dbReference type="Proteomes" id="UP000199310"/>
    </source>
</evidence>
<dbReference type="GO" id="GO:0009279">
    <property type="term" value="C:cell outer membrane"/>
    <property type="evidence" value="ECO:0007669"/>
    <property type="project" value="UniProtKB-SubCell"/>
</dbReference>
<keyword evidence="5" id="KW-0998">Cell outer membrane</keyword>
<dbReference type="AlphaFoldDB" id="A0A1I0RWV4"/>
<keyword evidence="9" id="KW-1185">Reference proteome</keyword>
<proteinExistence type="inferred from homology"/>
<evidence type="ECO:0000256" key="5">
    <source>
        <dbReference type="ARBA" id="ARBA00023237"/>
    </source>
</evidence>
<protein>
    <submittedName>
        <fullName evidence="8">Starch-binding associating with outer membrane</fullName>
    </submittedName>
</protein>
<dbReference type="InterPro" id="IPR011990">
    <property type="entry name" value="TPR-like_helical_dom_sf"/>
</dbReference>
<feature type="domain" description="RagB/SusD" evidence="6">
    <location>
        <begin position="317"/>
        <end position="600"/>
    </location>
</feature>
<dbReference type="OrthoDB" id="608091at2"/>
<dbReference type="STRING" id="29529.SAMN04488122_3447"/>
<dbReference type="EMBL" id="FOJG01000001">
    <property type="protein sequence ID" value="SEW45307.1"/>
    <property type="molecule type" value="Genomic_DNA"/>
</dbReference>
<evidence type="ECO:0000256" key="4">
    <source>
        <dbReference type="ARBA" id="ARBA00023136"/>
    </source>
</evidence>
<evidence type="ECO:0000259" key="7">
    <source>
        <dbReference type="Pfam" id="PF14322"/>
    </source>
</evidence>
<reference evidence="9" key="1">
    <citation type="submission" date="2016-10" db="EMBL/GenBank/DDBJ databases">
        <authorList>
            <person name="Varghese N."/>
            <person name="Submissions S."/>
        </authorList>
    </citation>
    <scope>NUCLEOTIDE SEQUENCE [LARGE SCALE GENOMIC DNA]</scope>
    <source>
        <strain evidence="9">DSM 3695</strain>
    </source>
</reference>
<dbReference type="SUPFAM" id="SSF48452">
    <property type="entry name" value="TPR-like"/>
    <property type="match status" value="1"/>
</dbReference>
<dbReference type="PROSITE" id="PS51257">
    <property type="entry name" value="PROKAR_LIPOPROTEIN"/>
    <property type="match status" value="1"/>
</dbReference>
<dbReference type="Gene3D" id="1.25.40.390">
    <property type="match status" value="1"/>
</dbReference>